<reference evidence="2" key="1">
    <citation type="submission" date="2014-09" db="EMBL/GenBank/DDBJ databases">
        <authorList>
            <person name="Gomez-Valero L."/>
        </authorList>
    </citation>
    <scope>NUCLEOTIDE SEQUENCE [LARGE SCALE GENOMIC DNA]</scope>
    <source>
        <strain evidence="2">ATCC700992</strain>
    </source>
</reference>
<dbReference type="AlphaFoldDB" id="A0A098G0T9"/>
<evidence type="ECO:0000313" key="2">
    <source>
        <dbReference type="Proteomes" id="UP000032430"/>
    </source>
</evidence>
<proteinExistence type="predicted"/>
<dbReference type="EMBL" id="LN614827">
    <property type="protein sequence ID" value="CEG55576.1"/>
    <property type="molecule type" value="Genomic_DNA"/>
</dbReference>
<protein>
    <submittedName>
        <fullName evidence="1">Uncharacterized protein</fullName>
    </submittedName>
</protein>
<dbReference type="Proteomes" id="UP000032430">
    <property type="component" value="Chromosome I"/>
</dbReference>
<dbReference type="KEGG" id="lfa:LFA_0093"/>
<keyword evidence="2" id="KW-1185">Reference proteome</keyword>
<accession>A0A098G0T9</accession>
<sequence>MRFNAINCHLSTLIFAKVNAQEYMGVAPYRANEASLISASFLKQYIQPWVNLANATSV</sequence>
<gene>
    <name evidence="1" type="ORF">LFA_0093</name>
</gene>
<organism evidence="1 2">
    <name type="scientific">Legionella fallonii LLAP-10</name>
    <dbReference type="NCBI Taxonomy" id="1212491"/>
    <lineage>
        <taxon>Bacteria</taxon>
        <taxon>Pseudomonadati</taxon>
        <taxon>Pseudomonadota</taxon>
        <taxon>Gammaproteobacteria</taxon>
        <taxon>Legionellales</taxon>
        <taxon>Legionellaceae</taxon>
        <taxon>Legionella</taxon>
    </lineage>
</organism>
<dbReference type="HOGENOM" id="CLU_2973917_0_0_6"/>
<name>A0A098G0T9_9GAMM</name>
<evidence type="ECO:0000313" key="1">
    <source>
        <dbReference type="EMBL" id="CEG55576.1"/>
    </source>
</evidence>